<reference evidence="1 2" key="1">
    <citation type="journal article" date="2013" name="Nature">
        <title>Insights into bilaterian evolution from three spiralian genomes.</title>
        <authorList>
            <person name="Simakov O."/>
            <person name="Marletaz F."/>
            <person name="Cho S.J."/>
            <person name="Edsinger-Gonzales E."/>
            <person name="Havlak P."/>
            <person name="Hellsten U."/>
            <person name="Kuo D.H."/>
            <person name="Larsson T."/>
            <person name="Lv J."/>
            <person name="Arendt D."/>
            <person name="Savage R."/>
            <person name="Osoegawa K."/>
            <person name="de Jong P."/>
            <person name="Grimwood J."/>
            <person name="Chapman J.A."/>
            <person name="Shapiro H."/>
            <person name="Aerts A."/>
            <person name="Otillar R.P."/>
            <person name="Terry A.Y."/>
            <person name="Boore J.L."/>
            <person name="Grigoriev I.V."/>
            <person name="Lindberg D.R."/>
            <person name="Seaver E.C."/>
            <person name="Weisblat D.A."/>
            <person name="Putnam N.H."/>
            <person name="Rokhsar D.S."/>
        </authorList>
    </citation>
    <scope>NUCLEOTIDE SEQUENCE [LARGE SCALE GENOMIC DNA]</scope>
</reference>
<evidence type="ECO:0000313" key="2">
    <source>
        <dbReference type="Proteomes" id="UP000030746"/>
    </source>
</evidence>
<proteinExistence type="predicted"/>
<dbReference type="KEGG" id="lgi:LOTGIDRAFT_166092"/>
<dbReference type="Proteomes" id="UP000030746">
    <property type="component" value="Unassembled WGS sequence"/>
</dbReference>
<dbReference type="EMBL" id="KB202823">
    <property type="protein sequence ID" value="ESO87795.1"/>
    <property type="molecule type" value="Genomic_DNA"/>
</dbReference>
<dbReference type="GeneID" id="20240255"/>
<accession>V3ZYT0</accession>
<dbReference type="HOGENOM" id="CLU_2280578_0_0_1"/>
<dbReference type="CTD" id="20240255"/>
<keyword evidence="2" id="KW-1185">Reference proteome</keyword>
<dbReference type="RefSeq" id="XP_009061406.1">
    <property type="nucleotide sequence ID" value="XM_009063158.1"/>
</dbReference>
<organism evidence="1 2">
    <name type="scientific">Lottia gigantea</name>
    <name type="common">Giant owl limpet</name>
    <dbReference type="NCBI Taxonomy" id="225164"/>
    <lineage>
        <taxon>Eukaryota</taxon>
        <taxon>Metazoa</taxon>
        <taxon>Spiralia</taxon>
        <taxon>Lophotrochozoa</taxon>
        <taxon>Mollusca</taxon>
        <taxon>Gastropoda</taxon>
        <taxon>Patellogastropoda</taxon>
        <taxon>Lottioidea</taxon>
        <taxon>Lottiidae</taxon>
        <taxon>Lottia</taxon>
    </lineage>
</organism>
<protein>
    <submittedName>
        <fullName evidence="1">Uncharacterized protein</fullName>
    </submittedName>
</protein>
<dbReference type="AlphaFoldDB" id="V3ZYT0"/>
<evidence type="ECO:0000313" key="1">
    <source>
        <dbReference type="EMBL" id="ESO87795.1"/>
    </source>
</evidence>
<sequence length="102" mass="11667">MESEQMHFLSSYQVNATHYSSIGEWIDSADIEYVNIGLVSCSLPKAGYYMIRASNNGLDYSNEVFYFANDRDCYNCNTTEGTCAQRDNECIIDEKCHFVFVV</sequence>
<gene>
    <name evidence="1" type="ORF">LOTGIDRAFT_166092</name>
</gene>
<name>V3ZYT0_LOTGI</name>